<dbReference type="Proteomes" id="UP000654345">
    <property type="component" value="Unassembled WGS sequence"/>
</dbReference>
<reference evidence="1 2" key="1">
    <citation type="journal article" date="2021" name="Int. J. Syst. Evol. Microbiol.">
        <title>Reticulibacter mediterranei gen. nov., sp. nov., within the new family Reticulibacteraceae fam. nov., and Ktedonospora formicarum gen. nov., sp. nov., Ktedonobacter robiniae sp. nov., Dictyobacter formicarum sp. nov. and Dictyobacter arantiisoli sp. nov., belonging to the class Ktedonobacteria.</title>
        <authorList>
            <person name="Yabe S."/>
            <person name="Zheng Y."/>
            <person name="Wang C.M."/>
            <person name="Sakai Y."/>
            <person name="Abe K."/>
            <person name="Yokota A."/>
            <person name="Donadio S."/>
            <person name="Cavaletti L."/>
            <person name="Monciardini P."/>
        </authorList>
    </citation>
    <scope>NUCLEOTIDE SEQUENCE [LARGE SCALE GENOMIC DNA]</scope>
    <source>
        <strain evidence="1 2">SOSP1-30</strain>
    </source>
</reference>
<organism evidence="1 2">
    <name type="scientific">Ktedonobacter robiniae</name>
    <dbReference type="NCBI Taxonomy" id="2778365"/>
    <lineage>
        <taxon>Bacteria</taxon>
        <taxon>Bacillati</taxon>
        <taxon>Chloroflexota</taxon>
        <taxon>Ktedonobacteria</taxon>
        <taxon>Ktedonobacterales</taxon>
        <taxon>Ktedonobacteraceae</taxon>
        <taxon>Ktedonobacter</taxon>
    </lineage>
</organism>
<evidence type="ECO:0000313" key="2">
    <source>
        <dbReference type="Proteomes" id="UP000654345"/>
    </source>
</evidence>
<gene>
    <name evidence="1" type="ORF">KSB_68020</name>
</gene>
<comment type="caution">
    <text evidence="1">The sequence shown here is derived from an EMBL/GenBank/DDBJ whole genome shotgun (WGS) entry which is preliminary data.</text>
</comment>
<keyword evidence="2" id="KW-1185">Reference proteome</keyword>
<evidence type="ECO:0008006" key="3">
    <source>
        <dbReference type="Google" id="ProtNLM"/>
    </source>
</evidence>
<protein>
    <recommendedName>
        <fullName evidence="3">Nucleotidyl transferase AbiEii/AbiGii toxin family protein</fullName>
    </recommendedName>
</protein>
<sequence>MPKERDLQAEEIELLLQDLGREFSRRKLQPVRVMFVGGVYMLLVAQSRLITHDIDIFPLNFMDSSKPERDETSRQIQTAINAVASRHKLKRDWFNDHAFGVIGALKPDDKELRHWKSYDALEIYLPADEFILMTKIYSYRDKDYGDVQTLIKRTGISTREQAQALMDKYMSRKMQNECFVSDMLDMFFEEEE</sequence>
<evidence type="ECO:0000313" key="1">
    <source>
        <dbReference type="EMBL" id="GHO58327.1"/>
    </source>
</evidence>
<name>A0ABQ3V084_9CHLR</name>
<proteinExistence type="predicted"/>
<dbReference type="RefSeq" id="WP_201374640.1">
    <property type="nucleotide sequence ID" value="NZ_BNJG01000003.1"/>
</dbReference>
<dbReference type="EMBL" id="BNJG01000003">
    <property type="protein sequence ID" value="GHO58327.1"/>
    <property type="molecule type" value="Genomic_DNA"/>
</dbReference>
<accession>A0ABQ3V084</accession>